<evidence type="ECO:0000256" key="3">
    <source>
        <dbReference type="SAM" id="MobiDB-lite"/>
    </source>
</evidence>
<dbReference type="InterPro" id="IPR038090">
    <property type="entry name" value="Cdt1_C_WH_dom_sf"/>
</dbReference>
<keyword evidence="2" id="KW-0131">Cell cycle</keyword>
<sequence length="550" mass="62075">MDKKIVEDGVQNVSDFNSKKILIGGEKSTALSPAPVKKLGIIENKILESNKIACQTPEKINETLHHKVQEGEIKIPDKYRIIAELFDYMNFSLRLLGLFKRIATFQNISTQVEVLSKRNFSYKHLAQMKYIFPEAFQIEKILLHDKQTLCMKPYMKITLLFDVVEGHCEVSDFVALRRVFSLRLYKFFMMNPEASDVPEAILPELFTQRCQIPVPAKLPVDSLLESQPTSIRTEIFAEKVLPYFSKNFSQSAAVSETGICSVSNSISDEDKWTGQLKETPGTGSESTHRNPEVENHNQCSVGPSTYGSPLVKLTSSDDSFRTETPAQSIPSRLVPSCDNKQKLISSRKPTSCLKPAKRVLDFSHSEGDKSALSYSDDESKCYKSVHQDIPRTYEGFFGDENAIGSSSSLQEMAESFCCPNEDCNQTHELNSQDSSGCMGDMVGLIHSIFKSVKYTPITKEELVHKIIMNNFDIVDKREVQEHIDHLEKLVPDWIRRKMAPSGDVMYKWHRGSVRSGLSSSKSSLVLSMRQSCNNQGSKHVAMSFFYHILC</sequence>
<dbReference type="GO" id="GO:0070182">
    <property type="term" value="F:DNA polymerase binding"/>
    <property type="evidence" value="ECO:0007669"/>
    <property type="project" value="TreeGrafter"/>
</dbReference>
<dbReference type="InterPro" id="IPR036390">
    <property type="entry name" value="WH_DNA-bd_sf"/>
</dbReference>
<dbReference type="GO" id="GO:0071163">
    <property type="term" value="P:DNA replication preinitiation complex assembly"/>
    <property type="evidence" value="ECO:0007669"/>
    <property type="project" value="InterPro"/>
</dbReference>
<dbReference type="GO" id="GO:0000278">
    <property type="term" value="P:mitotic cell cycle"/>
    <property type="evidence" value="ECO:0007669"/>
    <property type="project" value="TreeGrafter"/>
</dbReference>
<dbReference type="Pfam" id="PF16679">
    <property type="entry name" value="CDT1_C"/>
    <property type="match status" value="1"/>
</dbReference>
<dbReference type="GO" id="GO:0003677">
    <property type="term" value="F:DNA binding"/>
    <property type="evidence" value="ECO:0007669"/>
    <property type="project" value="InterPro"/>
</dbReference>
<dbReference type="GO" id="GO:0030174">
    <property type="term" value="P:regulation of DNA-templated DNA replication initiation"/>
    <property type="evidence" value="ECO:0007669"/>
    <property type="project" value="InterPro"/>
</dbReference>
<evidence type="ECO:0000256" key="1">
    <source>
        <dbReference type="ARBA" id="ARBA00008356"/>
    </source>
</evidence>
<dbReference type="InterPro" id="IPR045173">
    <property type="entry name" value="Cdt1"/>
</dbReference>
<dbReference type="Proteomes" id="UP000813462">
    <property type="component" value="Unassembled WGS sequence"/>
</dbReference>
<accession>A0A978VGI9</accession>
<feature type="compositionally biased region" description="Polar residues" evidence="3">
    <location>
        <begin position="296"/>
        <end position="330"/>
    </location>
</feature>
<protein>
    <recommendedName>
        <fullName evidence="4">CDT1 Geminin-binding domain-containing protein</fullName>
    </recommendedName>
</protein>
<feature type="domain" description="CDT1 Geminin-binding" evidence="4">
    <location>
        <begin position="75"/>
        <end position="204"/>
    </location>
</feature>
<gene>
    <name evidence="5" type="ORF">FEM48_Zijuj05G0188100</name>
</gene>
<dbReference type="PANTHER" id="PTHR28637:SF13">
    <property type="entry name" value="EXPRESSED PROTEIN"/>
    <property type="match status" value="1"/>
</dbReference>
<dbReference type="InterPro" id="IPR032054">
    <property type="entry name" value="Cdt1_C"/>
</dbReference>
<dbReference type="PANTHER" id="PTHR28637">
    <property type="entry name" value="DNA REPLICATION FACTOR CDT1"/>
    <property type="match status" value="1"/>
</dbReference>
<feature type="region of interest" description="Disordered" evidence="3">
    <location>
        <begin position="271"/>
        <end position="332"/>
    </location>
</feature>
<dbReference type="AlphaFoldDB" id="A0A978VGI9"/>
<reference evidence="5" key="1">
    <citation type="journal article" date="2021" name="Front. Plant Sci.">
        <title>Chromosome-Scale Genome Assembly for Chinese Sour Jujube and Insights Into Its Genome Evolution and Domestication Signature.</title>
        <authorList>
            <person name="Shen L.-Y."/>
            <person name="Luo H."/>
            <person name="Wang X.-L."/>
            <person name="Wang X.-M."/>
            <person name="Qiu X.-J."/>
            <person name="Liu H."/>
            <person name="Zhou S.-S."/>
            <person name="Jia K.-H."/>
            <person name="Nie S."/>
            <person name="Bao Y.-T."/>
            <person name="Zhang R.-G."/>
            <person name="Yun Q.-Z."/>
            <person name="Chai Y.-H."/>
            <person name="Lu J.-Y."/>
            <person name="Li Y."/>
            <person name="Zhao S.-W."/>
            <person name="Mao J.-F."/>
            <person name="Jia S.-G."/>
            <person name="Mao Y.-M."/>
        </authorList>
    </citation>
    <scope>NUCLEOTIDE SEQUENCE</scope>
    <source>
        <strain evidence="5">AT0</strain>
        <tissue evidence="5">Leaf</tissue>
    </source>
</reference>
<proteinExistence type="inferred from homology"/>
<name>A0A978VGI9_ZIZJJ</name>
<dbReference type="CDD" id="cd08674">
    <property type="entry name" value="Cdt1_m"/>
    <property type="match status" value="1"/>
</dbReference>
<evidence type="ECO:0000259" key="4">
    <source>
        <dbReference type="SMART" id="SM01075"/>
    </source>
</evidence>
<comment type="similarity">
    <text evidence="1">Belongs to the Cdt1 family.</text>
</comment>
<dbReference type="InterPro" id="IPR014939">
    <property type="entry name" value="CDT1_Gemini-bd-like"/>
</dbReference>
<comment type="caution">
    <text evidence="5">The sequence shown here is derived from an EMBL/GenBank/DDBJ whole genome shotgun (WGS) entry which is preliminary data.</text>
</comment>
<dbReference type="GO" id="GO:0005634">
    <property type="term" value="C:nucleus"/>
    <property type="evidence" value="ECO:0007669"/>
    <property type="project" value="TreeGrafter"/>
</dbReference>
<dbReference type="GO" id="GO:0000076">
    <property type="term" value="P:DNA replication checkpoint signaling"/>
    <property type="evidence" value="ECO:0007669"/>
    <property type="project" value="TreeGrafter"/>
</dbReference>
<evidence type="ECO:0000313" key="5">
    <source>
        <dbReference type="EMBL" id="KAH7529478.1"/>
    </source>
</evidence>
<organism evidence="5 6">
    <name type="scientific">Ziziphus jujuba var. spinosa</name>
    <dbReference type="NCBI Taxonomy" id="714518"/>
    <lineage>
        <taxon>Eukaryota</taxon>
        <taxon>Viridiplantae</taxon>
        <taxon>Streptophyta</taxon>
        <taxon>Embryophyta</taxon>
        <taxon>Tracheophyta</taxon>
        <taxon>Spermatophyta</taxon>
        <taxon>Magnoliopsida</taxon>
        <taxon>eudicotyledons</taxon>
        <taxon>Gunneridae</taxon>
        <taxon>Pentapetalae</taxon>
        <taxon>rosids</taxon>
        <taxon>fabids</taxon>
        <taxon>Rosales</taxon>
        <taxon>Rhamnaceae</taxon>
        <taxon>Paliureae</taxon>
        <taxon>Ziziphus</taxon>
    </lineage>
</organism>
<dbReference type="SMART" id="SM01075">
    <property type="entry name" value="CDT1"/>
    <property type="match status" value="1"/>
</dbReference>
<feature type="compositionally biased region" description="Basic and acidic residues" evidence="3">
    <location>
        <begin position="286"/>
        <end position="295"/>
    </location>
</feature>
<dbReference type="Pfam" id="PF08839">
    <property type="entry name" value="CDT1"/>
    <property type="match status" value="1"/>
</dbReference>
<evidence type="ECO:0000313" key="6">
    <source>
        <dbReference type="Proteomes" id="UP000813462"/>
    </source>
</evidence>
<dbReference type="Gene3D" id="1.10.10.1420">
    <property type="entry name" value="DNA replication factor Cdt1, C-terminal WH domain"/>
    <property type="match status" value="1"/>
</dbReference>
<dbReference type="SUPFAM" id="SSF46785">
    <property type="entry name" value="Winged helix' DNA-binding domain"/>
    <property type="match status" value="1"/>
</dbReference>
<dbReference type="EMBL" id="JAEACU010000005">
    <property type="protein sequence ID" value="KAH7529478.1"/>
    <property type="molecule type" value="Genomic_DNA"/>
</dbReference>
<evidence type="ECO:0000256" key="2">
    <source>
        <dbReference type="ARBA" id="ARBA00023306"/>
    </source>
</evidence>